<gene>
    <name evidence="1" type="ORF">WR25_17456</name>
</gene>
<organism evidence="1 2">
    <name type="scientific">Diploscapter pachys</name>
    <dbReference type="NCBI Taxonomy" id="2018661"/>
    <lineage>
        <taxon>Eukaryota</taxon>
        <taxon>Metazoa</taxon>
        <taxon>Ecdysozoa</taxon>
        <taxon>Nematoda</taxon>
        <taxon>Chromadorea</taxon>
        <taxon>Rhabditida</taxon>
        <taxon>Rhabditina</taxon>
        <taxon>Rhabditomorpha</taxon>
        <taxon>Rhabditoidea</taxon>
        <taxon>Rhabditidae</taxon>
        <taxon>Diploscapter</taxon>
    </lineage>
</organism>
<sequence length="239" mass="26382">MHAKHWNGGNLRFLVLVKRETHRKLVHLADRRQLWPGRPAQVARTGETEAPWRVDRAGNADAGAGVQGRCAGGGDQREGWRIDRGVIEPRIYAERLAQPPRAGAEQARIGEAAARDHRIETVRGFERADQHRAAGRTHDVEAPVDTVAAVDIGAARRPEHRGIAWRRPARTVRGGIVGIIGLRLDNRAADAIDQQGRADKRPCDLFDVAIEGDGGRRHGAGLALSRPWRASAPDRRCRR</sequence>
<evidence type="ECO:0000313" key="1">
    <source>
        <dbReference type="EMBL" id="PAV92646.1"/>
    </source>
</evidence>
<accession>A0A2A2M2H2</accession>
<keyword evidence="2" id="KW-1185">Reference proteome</keyword>
<proteinExistence type="predicted"/>
<reference evidence="1 2" key="1">
    <citation type="journal article" date="2017" name="Curr. Biol.">
        <title>Genome architecture and evolution of a unichromosomal asexual nematode.</title>
        <authorList>
            <person name="Fradin H."/>
            <person name="Zegar C."/>
            <person name="Gutwein M."/>
            <person name="Lucas J."/>
            <person name="Kovtun M."/>
            <person name="Corcoran D."/>
            <person name="Baugh L.R."/>
            <person name="Kiontke K."/>
            <person name="Gunsalus K."/>
            <person name="Fitch D.H."/>
            <person name="Piano F."/>
        </authorList>
    </citation>
    <scope>NUCLEOTIDE SEQUENCE [LARGE SCALE GENOMIC DNA]</scope>
    <source>
        <strain evidence="1">PF1309</strain>
    </source>
</reference>
<protein>
    <submittedName>
        <fullName evidence="1">Uncharacterized protein</fullName>
    </submittedName>
</protein>
<evidence type="ECO:0000313" key="2">
    <source>
        <dbReference type="Proteomes" id="UP000218231"/>
    </source>
</evidence>
<dbReference type="AlphaFoldDB" id="A0A2A2M2H2"/>
<comment type="caution">
    <text evidence="1">The sequence shown here is derived from an EMBL/GenBank/DDBJ whole genome shotgun (WGS) entry which is preliminary data.</text>
</comment>
<dbReference type="EMBL" id="LIAE01006101">
    <property type="protein sequence ID" value="PAV92646.1"/>
    <property type="molecule type" value="Genomic_DNA"/>
</dbReference>
<name>A0A2A2M2H2_9BILA</name>
<dbReference type="Proteomes" id="UP000218231">
    <property type="component" value="Unassembled WGS sequence"/>
</dbReference>